<dbReference type="EMBL" id="KN824841">
    <property type="protein sequence ID" value="KIL00131.1"/>
    <property type="molecule type" value="Genomic_DNA"/>
</dbReference>
<protein>
    <submittedName>
        <fullName evidence="2">Uncharacterized protein</fullName>
    </submittedName>
</protein>
<reference evidence="3" key="2">
    <citation type="submission" date="2015-01" db="EMBL/GenBank/DDBJ databases">
        <title>Evolutionary Origins and Diversification of the Mycorrhizal Mutualists.</title>
        <authorList>
            <consortium name="DOE Joint Genome Institute"/>
            <consortium name="Mycorrhizal Genomics Consortium"/>
            <person name="Kohler A."/>
            <person name="Kuo A."/>
            <person name="Nagy L.G."/>
            <person name="Floudas D."/>
            <person name="Copeland A."/>
            <person name="Barry K.W."/>
            <person name="Cichocki N."/>
            <person name="Veneault-Fourrey C."/>
            <person name="LaButti K."/>
            <person name="Lindquist E.A."/>
            <person name="Lipzen A."/>
            <person name="Lundell T."/>
            <person name="Morin E."/>
            <person name="Murat C."/>
            <person name="Riley R."/>
            <person name="Ohm R."/>
            <person name="Sun H."/>
            <person name="Tunlid A."/>
            <person name="Henrissat B."/>
            <person name="Grigoriev I.V."/>
            <person name="Hibbett D.S."/>
            <person name="Martin F."/>
        </authorList>
    </citation>
    <scope>NUCLEOTIDE SEQUENCE [LARGE SCALE GENOMIC DNA]</scope>
    <source>
        <strain evidence="3">Ve08.2h10</strain>
    </source>
</reference>
<sequence length="300" mass="33296">MSSESPNLFTMARNKLHEAIGGKDNCNLHRWVLLKNSMFHPYSATTPSSTNSPSSSISVFSEQEVEGDEEDGEMEESDSFMFPDASELLTRGGTDMNASEAEWLDSLLETLCEDEFSSGADADEVRVSVVAIEDDEDTPLSPMTSPMSSSDDLLNQHAYYPPPIAVPYPVPYPPFHPPLVRPYELGPIIDSPLISPPPSCDALPYYDIDELDALSVPEAIEDTSDDESDSTSTPSLGRSSNLFFVDSASDALAGHRRRRQSQPRVYIRTTGSFLDRYELDPLPFPDEDNFESYNHVYQEC</sequence>
<reference evidence="2 3" key="1">
    <citation type="submission" date="2014-04" db="EMBL/GenBank/DDBJ databases">
        <authorList>
            <consortium name="DOE Joint Genome Institute"/>
            <person name="Kuo A."/>
            <person name="Kohler A."/>
            <person name="Jargeat P."/>
            <person name="Nagy L.G."/>
            <person name="Floudas D."/>
            <person name="Copeland A."/>
            <person name="Barry K.W."/>
            <person name="Cichocki N."/>
            <person name="Veneault-Fourrey C."/>
            <person name="LaButti K."/>
            <person name="Lindquist E.A."/>
            <person name="Lipzen A."/>
            <person name="Lundell T."/>
            <person name="Morin E."/>
            <person name="Murat C."/>
            <person name="Sun H."/>
            <person name="Tunlid A."/>
            <person name="Henrissat B."/>
            <person name="Grigoriev I.V."/>
            <person name="Hibbett D.S."/>
            <person name="Martin F."/>
            <person name="Nordberg H.P."/>
            <person name="Cantor M.N."/>
            <person name="Hua S.X."/>
        </authorList>
    </citation>
    <scope>NUCLEOTIDE SEQUENCE [LARGE SCALE GENOMIC DNA]</scope>
    <source>
        <strain evidence="2 3">Ve08.2h10</strain>
    </source>
</reference>
<feature type="region of interest" description="Disordered" evidence="1">
    <location>
        <begin position="219"/>
        <end position="239"/>
    </location>
</feature>
<dbReference type="InParanoid" id="A0A0D0ECX5"/>
<dbReference type="Proteomes" id="UP000054538">
    <property type="component" value="Unassembled WGS sequence"/>
</dbReference>
<feature type="compositionally biased region" description="Acidic residues" evidence="1">
    <location>
        <begin position="219"/>
        <end position="229"/>
    </location>
</feature>
<keyword evidence="3" id="KW-1185">Reference proteome</keyword>
<feature type="compositionally biased region" description="Acidic residues" evidence="1">
    <location>
        <begin position="63"/>
        <end position="78"/>
    </location>
</feature>
<feature type="compositionally biased region" description="Low complexity" evidence="1">
    <location>
        <begin position="43"/>
        <end position="62"/>
    </location>
</feature>
<evidence type="ECO:0000313" key="2">
    <source>
        <dbReference type="EMBL" id="KIL00131.1"/>
    </source>
</evidence>
<name>A0A0D0ECX5_9AGAM</name>
<accession>A0A0D0ECX5</accession>
<gene>
    <name evidence="2" type="ORF">PAXRUDRAFT_30041</name>
</gene>
<organism evidence="2 3">
    <name type="scientific">Paxillus rubicundulus Ve08.2h10</name>
    <dbReference type="NCBI Taxonomy" id="930991"/>
    <lineage>
        <taxon>Eukaryota</taxon>
        <taxon>Fungi</taxon>
        <taxon>Dikarya</taxon>
        <taxon>Basidiomycota</taxon>
        <taxon>Agaricomycotina</taxon>
        <taxon>Agaricomycetes</taxon>
        <taxon>Agaricomycetidae</taxon>
        <taxon>Boletales</taxon>
        <taxon>Paxilineae</taxon>
        <taxon>Paxillaceae</taxon>
        <taxon>Paxillus</taxon>
    </lineage>
</organism>
<dbReference type="AlphaFoldDB" id="A0A0D0ECX5"/>
<proteinExistence type="predicted"/>
<dbReference type="OrthoDB" id="3263748at2759"/>
<dbReference type="HOGENOM" id="CLU_940470_0_0_1"/>
<evidence type="ECO:0000313" key="3">
    <source>
        <dbReference type="Proteomes" id="UP000054538"/>
    </source>
</evidence>
<feature type="region of interest" description="Disordered" evidence="1">
    <location>
        <begin position="43"/>
        <end position="79"/>
    </location>
</feature>
<evidence type="ECO:0000256" key="1">
    <source>
        <dbReference type="SAM" id="MobiDB-lite"/>
    </source>
</evidence>